<comment type="similarity">
    <text evidence="4">Belongs to the ferritin family.</text>
</comment>
<comment type="function">
    <text evidence="2">Stores iron in a soluble, non-toxic, readily available form. Important for iron homeostasis. Iron is taken up in the ferrous form and deposited as ferric hydroxides after oxidation. Also plays a role in delivery of iron to cells. Mediates iron uptake in capsule cells of the developing kidney. Delivery to lysosomes by the cargo receptor NCOA4 for autophagic degradation and release or iron.</text>
</comment>
<name>L5KAA5_PTEAL</name>
<evidence type="ECO:0000313" key="7">
    <source>
        <dbReference type="Proteomes" id="UP000010552"/>
    </source>
</evidence>
<comment type="subcellular location">
    <subcellularLocation>
        <location evidence="1">Autolysosome</location>
    </subcellularLocation>
</comment>
<dbReference type="InterPro" id="IPR009040">
    <property type="entry name" value="Ferritin-like_diiron"/>
</dbReference>
<evidence type="ECO:0000313" key="6">
    <source>
        <dbReference type="EMBL" id="ELK08634.1"/>
    </source>
</evidence>
<evidence type="ECO:0000256" key="3">
    <source>
        <dbReference type="ARBA" id="ARBA00047045"/>
    </source>
</evidence>
<dbReference type="GO" id="GO:0044754">
    <property type="term" value="C:autolysosome"/>
    <property type="evidence" value="ECO:0007669"/>
    <property type="project" value="UniProtKB-SubCell"/>
</dbReference>
<evidence type="ECO:0000259" key="5">
    <source>
        <dbReference type="PROSITE" id="PS50905"/>
    </source>
</evidence>
<sequence>MPLGKTQGLLKGLKSESPQPSSLALSWAKQMAWVAHNNNGVYGQNRPMDGTDPGTPLLPAFNHPPASFPVATFKTFSAILASETSQHRVSRLIPYCLTSMSSQIRHNYSTEVEAAVNCLANLHLRASYTYFSLGFYFDRHDVALEDVGHFFRGLVEEKREGAESVS</sequence>
<dbReference type="InParanoid" id="L5KAA5"/>
<dbReference type="PANTHER" id="PTHR11431:SF47">
    <property type="entry name" value="FERRITIN LIGHT CHAIN"/>
    <property type="match status" value="1"/>
</dbReference>
<evidence type="ECO:0000256" key="1">
    <source>
        <dbReference type="ARBA" id="ARBA00044942"/>
    </source>
</evidence>
<dbReference type="SUPFAM" id="SSF47240">
    <property type="entry name" value="Ferritin-like"/>
    <property type="match status" value="1"/>
</dbReference>
<dbReference type="GO" id="GO:0006879">
    <property type="term" value="P:intracellular iron ion homeostasis"/>
    <property type="evidence" value="ECO:0007669"/>
    <property type="project" value="UniProtKB-KW"/>
</dbReference>
<feature type="domain" description="Ferritin-like diiron" evidence="5">
    <location>
        <begin position="106"/>
        <end position="166"/>
    </location>
</feature>
<gene>
    <name evidence="6" type="ORF">PAL_GLEAN10021467</name>
</gene>
<dbReference type="Proteomes" id="UP000010552">
    <property type="component" value="Unassembled WGS sequence"/>
</dbReference>
<dbReference type="InterPro" id="IPR001519">
    <property type="entry name" value="Ferritin"/>
</dbReference>
<dbReference type="InterPro" id="IPR009078">
    <property type="entry name" value="Ferritin-like_SF"/>
</dbReference>
<dbReference type="GO" id="GO:0006826">
    <property type="term" value="P:iron ion transport"/>
    <property type="evidence" value="ECO:0007669"/>
    <property type="project" value="InterPro"/>
</dbReference>
<proteinExistence type="inferred from homology"/>
<reference evidence="7" key="1">
    <citation type="journal article" date="2013" name="Science">
        <title>Comparative analysis of bat genomes provides insight into the evolution of flight and immunity.</title>
        <authorList>
            <person name="Zhang G."/>
            <person name="Cowled C."/>
            <person name="Shi Z."/>
            <person name="Huang Z."/>
            <person name="Bishop-Lilly K.A."/>
            <person name="Fang X."/>
            <person name="Wynne J.W."/>
            <person name="Xiong Z."/>
            <person name="Baker M.L."/>
            <person name="Zhao W."/>
            <person name="Tachedjian M."/>
            <person name="Zhu Y."/>
            <person name="Zhou P."/>
            <person name="Jiang X."/>
            <person name="Ng J."/>
            <person name="Yang L."/>
            <person name="Wu L."/>
            <person name="Xiao J."/>
            <person name="Feng Y."/>
            <person name="Chen Y."/>
            <person name="Sun X."/>
            <person name="Zhang Y."/>
            <person name="Marsh G.A."/>
            <person name="Crameri G."/>
            <person name="Broder C.C."/>
            <person name="Frey K.G."/>
            <person name="Wang L.F."/>
            <person name="Wang J."/>
        </authorList>
    </citation>
    <scope>NUCLEOTIDE SEQUENCE [LARGE SCALE GENOMIC DNA]</scope>
</reference>
<keyword evidence="4" id="KW-0408">Iron</keyword>
<dbReference type="AlphaFoldDB" id="L5KAA5"/>
<dbReference type="EMBL" id="KB030886">
    <property type="protein sequence ID" value="ELK08634.1"/>
    <property type="molecule type" value="Genomic_DNA"/>
</dbReference>
<dbReference type="Gene3D" id="1.20.1260.10">
    <property type="match status" value="1"/>
</dbReference>
<dbReference type="PROSITE" id="PS50905">
    <property type="entry name" value="FERRITIN_LIKE"/>
    <property type="match status" value="1"/>
</dbReference>
<dbReference type="GO" id="GO:0008198">
    <property type="term" value="F:ferrous iron binding"/>
    <property type="evidence" value="ECO:0007669"/>
    <property type="project" value="TreeGrafter"/>
</dbReference>
<protein>
    <recommendedName>
        <fullName evidence="4">Ferritin</fullName>
    </recommendedName>
</protein>
<organism evidence="6 7">
    <name type="scientific">Pteropus alecto</name>
    <name type="common">Black flying fox</name>
    <dbReference type="NCBI Taxonomy" id="9402"/>
    <lineage>
        <taxon>Eukaryota</taxon>
        <taxon>Metazoa</taxon>
        <taxon>Chordata</taxon>
        <taxon>Craniata</taxon>
        <taxon>Vertebrata</taxon>
        <taxon>Euteleostomi</taxon>
        <taxon>Mammalia</taxon>
        <taxon>Eutheria</taxon>
        <taxon>Laurasiatheria</taxon>
        <taxon>Chiroptera</taxon>
        <taxon>Yinpterochiroptera</taxon>
        <taxon>Pteropodoidea</taxon>
        <taxon>Pteropodidae</taxon>
        <taxon>Pteropodinae</taxon>
        <taxon>Pteropus</taxon>
    </lineage>
</organism>
<dbReference type="GO" id="GO:0008199">
    <property type="term" value="F:ferric iron binding"/>
    <property type="evidence" value="ECO:0007669"/>
    <property type="project" value="InterPro"/>
</dbReference>
<dbReference type="STRING" id="9402.L5KAA5"/>
<evidence type="ECO:0000256" key="2">
    <source>
        <dbReference type="ARBA" id="ARBA00045578"/>
    </source>
</evidence>
<keyword evidence="4" id="KW-0479">Metal-binding</keyword>
<dbReference type="PANTHER" id="PTHR11431">
    <property type="entry name" value="FERRITIN"/>
    <property type="match status" value="1"/>
</dbReference>
<comment type="subunit">
    <text evidence="3">Oligomer of 24 subunits. There are two types of subunits: L (light) chain and H (heavy) chain. The major chain can be light or heavy, depending on the species and tissue type. The functional molecule forms a roughly spherical shell with a diameter of 12 nm and contains a central cavity into which the insoluble mineral iron core is deposited. Interacts with NCOA4.</text>
</comment>
<evidence type="ECO:0000256" key="4">
    <source>
        <dbReference type="RuleBase" id="RU361145"/>
    </source>
</evidence>
<accession>L5KAA5</accession>
<dbReference type="InterPro" id="IPR012347">
    <property type="entry name" value="Ferritin-like"/>
</dbReference>
<keyword evidence="7" id="KW-1185">Reference proteome</keyword>
<keyword evidence="4" id="KW-0409">Iron storage</keyword>